<dbReference type="Pfam" id="PF13286">
    <property type="entry name" value="HD_assoc"/>
    <property type="match status" value="1"/>
</dbReference>
<dbReference type="SMART" id="SM00471">
    <property type="entry name" value="HDc"/>
    <property type="match status" value="1"/>
</dbReference>
<evidence type="ECO:0000256" key="1">
    <source>
        <dbReference type="ARBA" id="ARBA00022801"/>
    </source>
</evidence>
<dbReference type="PANTHER" id="PTHR11373:SF32">
    <property type="entry name" value="DEOXYGUANOSINETRIPHOSPHATE TRIPHOSPHOHYDROLASE"/>
    <property type="match status" value="1"/>
</dbReference>
<comment type="similarity">
    <text evidence="2">Belongs to the dGTPase family. Type 2 subfamily.</text>
</comment>
<dbReference type="InterPro" id="IPR003607">
    <property type="entry name" value="HD/PDEase_dom"/>
</dbReference>
<dbReference type="NCBIfam" id="TIGR01353">
    <property type="entry name" value="dGTP_triPase"/>
    <property type="match status" value="1"/>
</dbReference>
<dbReference type="OrthoDB" id="9803619at2"/>
<feature type="domain" description="HD" evidence="3">
    <location>
        <begin position="67"/>
        <end position="222"/>
    </location>
</feature>
<keyword evidence="5" id="KW-1185">Reference proteome</keyword>
<gene>
    <name evidence="4" type="primary">dgt</name>
    <name evidence="4" type="ORF">CBZ_25610</name>
</gene>
<dbReference type="Gene3D" id="1.10.3210.10">
    <property type="entry name" value="Hypothetical protein af1432"/>
    <property type="match status" value="1"/>
</dbReference>
<dbReference type="Pfam" id="PF01966">
    <property type="entry name" value="HD"/>
    <property type="match status" value="1"/>
</dbReference>
<proteinExistence type="inferred from homology"/>
<dbReference type="NCBIfam" id="NF002829">
    <property type="entry name" value="PRK03007.1"/>
    <property type="match status" value="1"/>
</dbReference>
<dbReference type="AlphaFoldDB" id="A0A402DTR3"/>
<dbReference type="PANTHER" id="PTHR11373">
    <property type="entry name" value="DEOXYNUCLEOSIDE TRIPHOSPHATE TRIPHOSPHOHYDROLASE"/>
    <property type="match status" value="1"/>
</dbReference>
<evidence type="ECO:0000313" key="4">
    <source>
        <dbReference type="EMBL" id="GCE77505.1"/>
    </source>
</evidence>
<evidence type="ECO:0000256" key="2">
    <source>
        <dbReference type="HAMAP-Rule" id="MF_01212"/>
    </source>
</evidence>
<dbReference type="EMBL" id="BIMR01000220">
    <property type="protein sequence ID" value="GCE77505.1"/>
    <property type="molecule type" value="Genomic_DNA"/>
</dbReference>
<dbReference type="PROSITE" id="PS51831">
    <property type="entry name" value="HD"/>
    <property type="match status" value="1"/>
</dbReference>
<name>A0A402DTR3_9CELL</name>
<comment type="caution">
    <text evidence="4">The sequence shown here is derived from an EMBL/GenBank/DDBJ whole genome shotgun (WGS) entry which is preliminary data.</text>
</comment>
<dbReference type="InterPro" id="IPR050135">
    <property type="entry name" value="dGTPase-like"/>
</dbReference>
<dbReference type="InterPro" id="IPR006674">
    <property type="entry name" value="HD_domain"/>
</dbReference>
<evidence type="ECO:0000313" key="5">
    <source>
        <dbReference type="Proteomes" id="UP000289954"/>
    </source>
</evidence>
<dbReference type="GO" id="GO:0006203">
    <property type="term" value="P:dGTP catabolic process"/>
    <property type="evidence" value="ECO:0007669"/>
    <property type="project" value="TreeGrafter"/>
</dbReference>
<dbReference type="SUPFAM" id="SSF109604">
    <property type="entry name" value="HD-domain/PDEase-like"/>
    <property type="match status" value="1"/>
</dbReference>
<dbReference type="GO" id="GO:0008832">
    <property type="term" value="F:dGTPase activity"/>
    <property type="evidence" value="ECO:0007669"/>
    <property type="project" value="TreeGrafter"/>
</dbReference>
<dbReference type="InterPro" id="IPR006261">
    <property type="entry name" value="dGTPase"/>
</dbReference>
<evidence type="ECO:0000259" key="3">
    <source>
        <dbReference type="PROSITE" id="PS51831"/>
    </source>
</evidence>
<reference evidence="4 5" key="1">
    <citation type="submission" date="2019-01" db="EMBL/GenBank/DDBJ databases">
        <title>Draft genome sequence of Cellulomonas takizawaensis strain TKZ-21.</title>
        <authorList>
            <person name="Yamamura H."/>
            <person name="Hayashi T."/>
            <person name="Hamada M."/>
            <person name="Serisawa Y."/>
            <person name="Matsuyama K."/>
            <person name="Nakagawa Y."/>
            <person name="Otoguro M."/>
            <person name="Yanagida F."/>
            <person name="Hayakawa M."/>
        </authorList>
    </citation>
    <scope>NUCLEOTIDE SEQUENCE [LARGE SCALE GENOMIC DNA]</scope>
    <source>
        <strain evidence="4 5">NBRC12680</strain>
    </source>
</reference>
<dbReference type="InterPro" id="IPR023023">
    <property type="entry name" value="dNTPase_2"/>
</dbReference>
<dbReference type="Proteomes" id="UP000289954">
    <property type="component" value="Unassembled WGS sequence"/>
</dbReference>
<protein>
    <recommendedName>
        <fullName evidence="2">Deoxyguanosinetriphosphate triphosphohydrolase-like protein</fullName>
    </recommendedName>
</protein>
<dbReference type="CDD" id="cd00077">
    <property type="entry name" value="HDc"/>
    <property type="match status" value="1"/>
</dbReference>
<sequence>MTALDTLDLDGYVDADRERWAPEAPKSRERTAFERDRARLVHSSALRRLGAKTQVLGPSSDDFVRTRLTHTLEVAQVGREIGKTLGCDPDVVDTACLAHDLGHPPFGHNGERALAEIARGIGGFEGNAQTLRLLTRLEPKVVTPDGRPVGLNLTRASLDASVKYPWRHGRGPVSAASGRPTHKFGVYEDDLPVFTWLREDAPEGRKCVEAQVMDLADDISYSVHDVEDAVVGGRLDLAVLTRPDERARVVEAVQTWYGDAVDEAGLHDAMDRLVAARLWDHGFDGSRGALAMLKDATSQLIGRFAKAAQEATRAEFGPGPLTRYAAHLVVPLETTAEILVLKGLAVAYVMAPRELEPLYHRQREVLTDLVRVMSERAPLALEPPFAADWAEAADDAARLRVVVDQVASLTDVSAAEMHARLVHPPRH</sequence>
<accession>A0A402DTR3</accession>
<dbReference type="InterPro" id="IPR026875">
    <property type="entry name" value="PHydrolase_assoc_dom"/>
</dbReference>
<dbReference type="HAMAP" id="MF_01212">
    <property type="entry name" value="dGTPase_type2"/>
    <property type="match status" value="1"/>
</dbReference>
<keyword evidence="1 2" id="KW-0378">Hydrolase</keyword>
<organism evidence="4 5">
    <name type="scientific">Cellulomonas biazotea</name>
    <dbReference type="NCBI Taxonomy" id="1709"/>
    <lineage>
        <taxon>Bacteria</taxon>
        <taxon>Bacillati</taxon>
        <taxon>Actinomycetota</taxon>
        <taxon>Actinomycetes</taxon>
        <taxon>Micrococcales</taxon>
        <taxon>Cellulomonadaceae</taxon>
        <taxon>Cellulomonas</taxon>
    </lineage>
</organism>
<dbReference type="RefSeq" id="WP_130782115.1">
    <property type="nucleotide sequence ID" value="NZ_BIMR01000220.1"/>
</dbReference>